<feature type="signal peptide" evidence="2">
    <location>
        <begin position="1"/>
        <end position="20"/>
    </location>
</feature>
<dbReference type="AlphaFoldDB" id="A0A9P1CSN6"/>
<organism evidence="3">
    <name type="scientific">Cladocopium goreaui</name>
    <dbReference type="NCBI Taxonomy" id="2562237"/>
    <lineage>
        <taxon>Eukaryota</taxon>
        <taxon>Sar</taxon>
        <taxon>Alveolata</taxon>
        <taxon>Dinophyceae</taxon>
        <taxon>Suessiales</taxon>
        <taxon>Symbiodiniaceae</taxon>
        <taxon>Cladocopium</taxon>
    </lineage>
</organism>
<feature type="region of interest" description="Disordered" evidence="1">
    <location>
        <begin position="99"/>
        <end position="130"/>
    </location>
</feature>
<evidence type="ECO:0000256" key="1">
    <source>
        <dbReference type="SAM" id="MobiDB-lite"/>
    </source>
</evidence>
<gene>
    <name evidence="3" type="ORF">C1SCF055_LOCUS23170</name>
</gene>
<proteinExistence type="predicted"/>
<dbReference type="EMBL" id="CAMXCT010002233">
    <property type="protein sequence ID" value="CAI3996721.1"/>
    <property type="molecule type" value="Genomic_DNA"/>
</dbReference>
<evidence type="ECO:0000313" key="4">
    <source>
        <dbReference type="EMBL" id="CAL1150096.1"/>
    </source>
</evidence>
<keyword evidence="2" id="KW-0732">Signal</keyword>
<evidence type="ECO:0000313" key="5">
    <source>
        <dbReference type="Proteomes" id="UP001152797"/>
    </source>
</evidence>
<dbReference type="Proteomes" id="UP001152797">
    <property type="component" value="Unassembled WGS sequence"/>
</dbReference>
<sequence length="218" mass="23804">MKRAAAFSVAFLLSGIHAEGAPKQYPVTKVVNLLEDMKKKLEAEAEKDEDVDEKMKCWCKETEQTKTESMAGTESQLTTLSALIETSAADSVRLSSEISGHEGDLTSSENSLSAAEAQRKKQQETFEEEEKEIEESLTGVDAALDHLQPKSASFLATASDVKEQTLDLIRRLQRKHYAQQMGLTAGRRKILLASTAARLDVDASESPATGEVLACFPP</sequence>
<evidence type="ECO:0000313" key="3">
    <source>
        <dbReference type="EMBL" id="CAI3996721.1"/>
    </source>
</evidence>
<protein>
    <submittedName>
        <fullName evidence="3">Uncharacterized protein</fullName>
    </submittedName>
</protein>
<evidence type="ECO:0000256" key="2">
    <source>
        <dbReference type="SAM" id="SignalP"/>
    </source>
</evidence>
<feature type="chain" id="PRO_5043270752" evidence="2">
    <location>
        <begin position="21"/>
        <end position="218"/>
    </location>
</feature>
<comment type="caution">
    <text evidence="3">The sequence shown here is derived from an EMBL/GenBank/DDBJ whole genome shotgun (WGS) entry which is preliminary data.</text>
</comment>
<dbReference type="EMBL" id="CAMXCT030002233">
    <property type="protein sequence ID" value="CAL4784033.1"/>
    <property type="molecule type" value="Genomic_DNA"/>
</dbReference>
<keyword evidence="5" id="KW-1185">Reference proteome</keyword>
<dbReference type="EMBL" id="CAMXCT020002233">
    <property type="protein sequence ID" value="CAL1150096.1"/>
    <property type="molecule type" value="Genomic_DNA"/>
</dbReference>
<reference evidence="3" key="1">
    <citation type="submission" date="2022-10" db="EMBL/GenBank/DDBJ databases">
        <authorList>
            <person name="Chen Y."/>
            <person name="Dougan E. K."/>
            <person name="Chan C."/>
            <person name="Rhodes N."/>
            <person name="Thang M."/>
        </authorList>
    </citation>
    <scope>NUCLEOTIDE SEQUENCE</scope>
</reference>
<name>A0A9P1CSN6_9DINO</name>
<dbReference type="OrthoDB" id="426043at2759"/>
<accession>A0A9P1CSN6</accession>
<reference evidence="4" key="2">
    <citation type="submission" date="2024-04" db="EMBL/GenBank/DDBJ databases">
        <authorList>
            <person name="Chen Y."/>
            <person name="Shah S."/>
            <person name="Dougan E. K."/>
            <person name="Thang M."/>
            <person name="Chan C."/>
        </authorList>
    </citation>
    <scope>NUCLEOTIDE SEQUENCE [LARGE SCALE GENOMIC DNA]</scope>
</reference>